<evidence type="ECO:0000313" key="1">
    <source>
        <dbReference type="EMBL" id="RDX72969.1"/>
    </source>
</evidence>
<sequence length="106" mass="12540">MEGGKQFGLEVVDLCVTLDVDLPADFKYNGNSFPRVYLAMYCKKMATYIYENKILVHYFQDSLTRATLSWYISLKRGRVKTWRDLAEAFLKQYKYNEDMALDRSRL</sequence>
<keyword evidence="2" id="KW-1185">Reference proteome</keyword>
<accession>A0A371F3V6</accession>
<dbReference type="PANTHER" id="PTHR33223">
    <property type="entry name" value="CCHC-TYPE DOMAIN-CONTAINING PROTEIN"/>
    <property type="match status" value="1"/>
</dbReference>
<feature type="non-terminal residue" evidence="1">
    <location>
        <position position="1"/>
    </location>
</feature>
<comment type="caution">
    <text evidence="1">The sequence shown here is derived from an EMBL/GenBank/DDBJ whole genome shotgun (WGS) entry which is preliminary data.</text>
</comment>
<evidence type="ECO:0000313" key="2">
    <source>
        <dbReference type="Proteomes" id="UP000257109"/>
    </source>
</evidence>
<gene>
    <name evidence="1" type="ORF">CR513_47479</name>
</gene>
<protein>
    <recommendedName>
        <fullName evidence="3">Retrotransposon gag domain-containing protein</fullName>
    </recommendedName>
</protein>
<reference evidence="1" key="1">
    <citation type="submission" date="2018-05" db="EMBL/GenBank/DDBJ databases">
        <title>Draft genome of Mucuna pruriens seed.</title>
        <authorList>
            <person name="Nnadi N.E."/>
            <person name="Vos R."/>
            <person name="Hasami M.H."/>
            <person name="Devisetty U.K."/>
            <person name="Aguiy J.C."/>
        </authorList>
    </citation>
    <scope>NUCLEOTIDE SEQUENCE [LARGE SCALE GENOMIC DNA]</scope>
    <source>
        <strain evidence="1">JCA_2017</strain>
    </source>
</reference>
<evidence type="ECO:0008006" key="3">
    <source>
        <dbReference type="Google" id="ProtNLM"/>
    </source>
</evidence>
<organism evidence="1 2">
    <name type="scientific">Mucuna pruriens</name>
    <name type="common">Velvet bean</name>
    <name type="synonym">Dolichos pruriens</name>
    <dbReference type="NCBI Taxonomy" id="157652"/>
    <lineage>
        <taxon>Eukaryota</taxon>
        <taxon>Viridiplantae</taxon>
        <taxon>Streptophyta</taxon>
        <taxon>Embryophyta</taxon>
        <taxon>Tracheophyta</taxon>
        <taxon>Spermatophyta</taxon>
        <taxon>Magnoliopsida</taxon>
        <taxon>eudicotyledons</taxon>
        <taxon>Gunneridae</taxon>
        <taxon>Pentapetalae</taxon>
        <taxon>rosids</taxon>
        <taxon>fabids</taxon>
        <taxon>Fabales</taxon>
        <taxon>Fabaceae</taxon>
        <taxon>Papilionoideae</taxon>
        <taxon>50 kb inversion clade</taxon>
        <taxon>NPAAA clade</taxon>
        <taxon>indigoferoid/millettioid clade</taxon>
        <taxon>Phaseoleae</taxon>
        <taxon>Mucuna</taxon>
    </lineage>
</organism>
<dbReference type="PANTHER" id="PTHR33223:SF8">
    <property type="entry name" value="OS04G0172440 PROTEIN"/>
    <property type="match status" value="1"/>
</dbReference>
<proteinExistence type="predicted"/>
<dbReference type="EMBL" id="QJKJ01010698">
    <property type="protein sequence ID" value="RDX72969.1"/>
    <property type="molecule type" value="Genomic_DNA"/>
</dbReference>
<dbReference type="Proteomes" id="UP000257109">
    <property type="component" value="Unassembled WGS sequence"/>
</dbReference>
<dbReference type="AlphaFoldDB" id="A0A371F3V6"/>
<name>A0A371F3V6_MUCPR</name>